<evidence type="ECO:0000256" key="12">
    <source>
        <dbReference type="RuleBase" id="RU003684"/>
    </source>
</evidence>
<evidence type="ECO:0000256" key="10">
    <source>
        <dbReference type="PIRSR" id="PIRSR036979-1"/>
    </source>
</evidence>
<keyword evidence="7 12" id="KW-0378">Hydrolase</keyword>
<evidence type="ECO:0000256" key="7">
    <source>
        <dbReference type="ARBA" id="ARBA00022801"/>
    </source>
</evidence>
<dbReference type="SUPFAM" id="SSF52768">
    <property type="entry name" value="Arginase/deacetylase"/>
    <property type="match status" value="1"/>
</dbReference>
<dbReference type="PANTHER" id="PTHR43782:SF3">
    <property type="entry name" value="ARGINASE"/>
    <property type="match status" value="1"/>
</dbReference>
<comment type="cofactor">
    <cofactor evidence="10 13">
        <name>Mn(2+)</name>
        <dbReference type="ChEBI" id="CHEBI:29035"/>
    </cofactor>
    <text evidence="10 13">Binds 2 manganese ions per subunit.</text>
</comment>
<sequence length="339" mass="37464">MIVLTRARAIFAKVGVRFHSGKIGIIGVPFEKGQTKVGVAHGPETIRTAGLIKELKVLGLDVRDYGDVNYNEENVSDVNNMSHLSHVASCTNRLSEYVRQVMQDGRQVVTIGGDHSVVIGTIDGHIKEKQNVAVIWVDAHADLNTNKTSDSGNVHGMPAALLISELSDYWPYLPGMDWQKPMLPIRNIAYIGLRSVDCYERLVIEKHGITAFGIEDIEHYGIHNVLHMALNKIDPYGEKSIHVSFDIDSLDPLEAPSTGTPVRGGLYLREAIHLMEQIHRTGRLSAMDLVEVNPQIGNERDVRITVEAAIHVIQAALGHMRRGLAVPKGVTDMPLQTFR</sequence>
<dbReference type="AlphaFoldDB" id="A0A6P3X7X6"/>
<dbReference type="GO" id="GO:0000050">
    <property type="term" value="P:urea cycle"/>
    <property type="evidence" value="ECO:0007669"/>
    <property type="project" value="UniProtKB-UniPathway"/>
</dbReference>
<comment type="similarity">
    <text evidence="11 12">Belongs to the arginase family.</text>
</comment>
<dbReference type="GO" id="GO:0010121">
    <property type="term" value="P:L-arginine catabolic process to proline via ornithine"/>
    <property type="evidence" value="ECO:0007669"/>
    <property type="project" value="UniProtKB-ARBA"/>
</dbReference>
<dbReference type="NCBIfam" id="TIGR01229">
    <property type="entry name" value="rocF_arginase"/>
    <property type="match status" value="1"/>
</dbReference>
<evidence type="ECO:0000256" key="5">
    <source>
        <dbReference type="ARBA" id="ARBA00022503"/>
    </source>
</evidence>
<dbReference type="Gene3D" id="3.40.800.10">
    <property type="entry name" value="Ureohydrolase domain"/>
    <property type="match status" value="1"/>
</dbReference>
<dbReference type="Proteomes" id="UP000515204">
    <property type="component" value="Unplaced"/>
</dbReference>
<protein>
    <recommendedName>
        <fullName evidence="3 13">Arginase</fullName>
        <ecNumber evidence="2 13">3.5.3.1</ecNumber>
    </recommendedName>
</protein>
<feature type="binding site" evidence="10">
    <location>
        <position position="142"/>
    </location>
    <ligand>
        <name>Mn(2+)</name>
        <dbReference type="ChEBI" id="CHEBI:29035"/>
        <label>1</label>
    </ligand>
</feature>
<dbReference type="GeneID" id="106744343"/>
<accession>A0A6P3X7X6</accession>
<dbReference type="RefSeq" id="XP_014474506.1">
    <property type="nucleotide sequence ID" value="XM_014619020.1"/>
</dbReference>
<proteinExistence type="inferred from homology"/>
<feature type="binding site" evidence="10">
    <location>
        <position position="140"/>
    </location>
    <ligand>
        <name>Mn(2+)</name>
        <dbReference type="ChEBI" id="CHEBI:29035"/>
        <label>1</label>
    </ligand>
</feature>
<dbReference type="OrthoDB" id="9992747at2759"/>
<evidence type="ECO:0000256" key="9">
    <source>
        <dbReference type="ARBA" id="ARBA00047391"/>
    </source>
</evidence>
<dbReference type="CTD" id="46717"/>
<keyword evidence="8 10" id="KW-0464">Manganese</keyword>
<dbReference type="EC" id="3.5.3.1" evidence="2 13"/>
<feature type="binding site" evidence="10">
    <location>
        <position position="138"/>
    </location>
    <ligand>
        <name>Mn(2+)</name>
        <dbReference type="ChEBI" id="CHEBI:29035"/>
        <label>1</label>
    </ligand>
</feature>
<gene>
    <name evidence="15" type="primary">LOC106744343</name>
</gene>
<evidence type="ECO:0000313" key="14">
    <source>
        <dbReference type="Proteomes" id="UP000515204"/>
    </source>
</evidence>
<comment type="pathway">
    <text evidence="1 13">Nitrogen metabolism; urea cycle; L-ornithine and urea from L-arginine: step 1/1.</text>
</comment>
<dbReference type="PRINTS" id="PR00116">
    <property type="entry name" value="ARGINASE"/>
</dbReference>
<evidence type="ECO:0000256" key="4">
    <source>
        <dbReference type="ARBA" id="ARBA00022436"/>
    </source>
</evidence>
<evidence type="ECO:0000256" key="8">
    <source>
        <dbReference type="ARBA" id="ARBA00023211"/>
    </source>
</evidence>
<dbReference type="InterPro" id="IPR020855">
    <property type="entry name" value="Ureohydrolase_Mn_BS"/>
</dbReference>
<evidence type="ECO:0000256" key="6">
    <source>
        <dbReference type="ARBA" id="ARBA00022723"/>
    </source>
</evidence>
<keyword evidence="4 13" id="KW-0835">Urea cycle</keyword>
<keyword evidence="6 10" id="KW-0479">Metal-binding</keyword>
<evidence type="ECO:0000256" key="13">
    <source>
        <dbReference type="RuleBase" id="RU361159"/>
    </source>
</evidence>
<dbReference type="Pfam" id="PF00491">
    <property type="entry name" value="Arginase"/>
    <property type="match status" value="1"/>
</dbReference>
<evidence type="ECO:0000256" key="11">
    <source>
        <dbReference type="PROSITE-ProRule" id="PRU00742"/>
    </source>
</evidence>
<dbReference type="PROSITE" id="PS51409">
    <property type="entry name" value="ARGINASE_2"/>
    <property type="match status" value="1"/>
</dbReference>
<dbReference type="GO" id="GO:0004053">
    <property type="term" value="F:arginase activity"/>
    <property type="evidence" value="ECO:0007669"/>
    <property type="project" value="UniProtKB-EC"/>
</dbReference>
<organism evidence="14 15">
    <name type="scientific">Dinoponera quadriceps</name>
    <name type="common">South American ant</name>
    <dbReference type="NCBI Taxonomy" id="609295"/>
    <lineage>
        <taxon>Eukaryota</taxon>
        <taxon>Metazoa</taxon>
        <taxon>Ecdysozoa</taxon>
        <taxon>Arthropoda</taxon>
        <taxon>Hexapoda</taxon>
        <taxon>Insecta</taxon>
        <taxon>Pterygota</taxon>
        <taxon>Neoptera</taxon>
        <taxon>Endopterygota</taxon>
        <taxon>Hymenoptera</taxon>
        <taxon>Apocrita</taxon>
        <taxon>Aculeata</taxon>
        <taxon>Formicoidea</taxon>
        <taxon>Formicidae</taxon>
        <taxon>Ponerinae</taxon>
        <taxon>Ponerini</taxon>
        <taxon>Dinoponera</taxon>
    </lineage>
</organism>
<dbReference type="GO" id="GO:0005634">
    <property type="term" value="C:nucleus"/>
    <property type="evidence" value="ECO:0007669"/>
    <property type="project" value="TreeGrafter"/>
</dbReference>
<dbReference type="InterPro" id="IPR006035">
    <property type="entry name" value="Ureohydrolase"/>
</dbReference>
<dbReference type="FunFam" id="3.40.800.10:FF:000005">
    <property type="entry name" value="Arginase"/>
    <property type="match status" value="1"/>
</dbReference>
<dbReference type="PANTHER" id="PTHR43782">
    <property type="entry name" value="ARGINASE"/>
    <property type="match status" value="1"/>
</dbReference>
<evidence type="ECO:0000256" key="1">
    <source>
        <dbReference type="ARBA" id="ARBA00005098"/>
    </source>
</evidence>
<keyword evidence="14" id="KW-1185">Reference proteome</keyword>
<keyword evidence="5 13" id="KW-0056">Arginine metabolism</keyword>
<feature type="binding site" evidence="10">
    <location>
        <position position="246"/>
    </location>
    <ligand>
        <name>Mn(2+)</name>
        <dbReference type="ChEBI" id="CHEBI:29035"/>
        <label>1</label>
    </ligand>
</feature>
<dbReference type="PIRSF" id="PIRSF036979">
    <property type="entry name" value="Arginase"/>
    <property type="match status" value="1"/>
</dbReference>
<dbReference type="CDD" id="cd09989">
    <property type="entry name" value="Arginase"/>
    <property type="match status" value="1"/>
</dbReference>
<name>A0A6P3X7X6_DINQU</name>
<evidence type="ECO:0000256" key="2">
    <source>
        <dbReference type="ARBA" id="ARBA00012168"/>
    </source>
</evidence>
<dbReference type="GO" id="GO:0030145">
    <property type="term" value="F:manganese ion binding"/>
    <property type="evidence" value="ECO:0007669"/>
    <property type="project" value="TreeGrafter"/>
</dbReference>
<comment type="catalytic activity">
    <reaction evidence="9 13">
        <text>L-arginine + H2O = urea + L-ornithine</text>
        <dbReference type="Rhea" id="RHEA:20569"/>
        <dbReference type="ChEBI" id="CHEBI:15377"/>
        <dbReference type="ChEBI" id="CHEBI:16199"/>
        <dbReference type="ChEBI" id="CHEBI:32682"/>
        <dbReference type="ChEBI" id="CHEBI:46911"/>
        <dbReference type="EC" id="3.5.3.1"/>
    </reaction>
</comment>
<dbReference type="GO" id="GO:0005829">
    <property type="term" value="C:cytosol"/>
    <property type="evidence" value="ECO:0007669"/>
    <property type="project" value="TreeGrafter"/>
</dbReference>
<evidence type="ECO:0000256" key="3">
    <source>
        <dbReference type="ARBA" id="ARBA00018123"/>
    </source>
</evidence>
<dbReference type="KEGG" id="dqu:106744343"/>
<dbReference type="UniPathway" id="UPA00158">
    <property type="reaction ID" value="UER00270"/>
</dbReference>
<dbReference type="PROSITE" id="PS01053">
    <property type="entry name" value="ARGINASE_1"/>
    <property type="match status" value="1"/>
</dbReference>
<dbReference type="InterPro" id="IPR023696">
    <property type="entry name" value="Ureohydrolase_dom_sf"/>
</dbReference>
<dbReference type="InterPro" id="IPR014033">
    <property type="entry name" value="Arginase"/>
</dbReference>
<reference evidence="15" key="1">
    <citation type="submission" date="2025-08" db="UniProtKB">
        <authorList>
            <consortium name="RefSeq"/>
        </authorList>
    </citation>
    <scope>IDENTIFICATION</scope>
</reference>
<feature type="binding site" evidence="10">
    <location>
        <position position="115"/>
    </location>
    <ligand>
        <name>Mn(2+)</name>
        <dbReference type="ChEBI" id="CHEBI:29035"/>
        <label>1</label>
    </ligand>
</feature>
<evidence type="ECO:0000313" key="15">
    <source>
        <dbReference type="RefSeq" id="XP_014474506.1"/>
    </source>
</evidence>
<feature type="binding site" evidence="10">
    <location>
        <position position="248"/>
    </location>
    <ligand>
        <name>Mn(2+)</name>
        <dbReference type="ChEBI" id="CHEBI:29035"/>
        <label>1</label>
    </ligand>
</feature>